<keyword evidence="1" id="KW-0812">Transmembrane</keyword>
<dbReference type="AlphaFoldDB" id="A0A1A9W1U2"/>
<accession>A0A1A9W1U2</accession>
<proteinExistence type="predicted"/>
<dbReference type="EnsemblMetazoa" id="GBRI003277-RA">
    <property type="protein sequence ID" value="GBRI003277-PA"/>
    <property type="gene ID" value="GBRI003277"/>
</dbReference>
<keyword evidence="1" id="KW-1133">Transmembrane helix</keyword>
<reference evidence="3" key="1">
    <citation type="submission" date="2014-03" db="EMBL/GenBank/DDBJ databases">
        <authorList>
            <person name="Aksoy S."/>
            <person name="Warren W."/>
            <person name="Wilson R.K."/>
        </authorList>
    </citation>
    <scope>NUCLEOTIDE SEQUENCE [LARGE SCALE GENOMIC DNA]</scope>
    <source>
        <strain evidence="3">IAEA</strain>
    </source>
</reference>
<dbReference type="Proteomes" id="UP000091820">
    <property type="component" value="Unassembled WGS sequence"/>
</dbReference>
<reference evidence="2" key="2">
    <citation type="submission" date="2020-05" db="UniProtKB">
        <authorList>
            <consortium name="EnsemblMetazoa"/>
        </authorList>
    </citation>
    <scope>IDENTIFICATION</scope>
    <source>
        <strain evidence="2">IAEA</strain>
    </source>
</reference>
<evidence type="ECO:0000313" key="3">
    <source>
        <dbReference type="Proteomes" id="UP000091820"/>
    </source>
</evidence>
<evidence type="ECO:0000256" key="1">
    <source>
        <dbReference type="SAM" id="Phobius"/>
    </source>
</evidence>
<sequence>MTLFSRLSRKKESFLLTQKKRYRTKTYYYDTDRIDYRFRRAERRHPNIFAILAAAGAAAAAAALRFFACLTCLNDRLLIYKNNNNNATHSRLPYTHIYSGLSQQTEILCRLKIRDSIKGEKKN</sequence>
<protein>
    <submittedName>
        <fullName evidence="2">Uncharacterized protein</fullName>
    </submittedName>
</protein>
<organism evidence="2 3">
    <name type="scientific">Glossina brevipalpis</name>
    <dbReference type="NCBI Taxonomy" id="37001"/>
    <lineage>
        <taxon>Eukaryota</taxon>
        <taxon>Metazoa</taxon>
        <taxon>Ecdysozoa</taxon>
        <taxon>Arthropoda</taxon>
        <taxon>Hexapoda</taxon>
        <taxon>Insecta</taxon>
        <taxon>Pterygota</taxon>
        <taxon>Neoptera</taxon>
        <taxon>Endopterygota</taxon>
        <taxon>Diptera</taxon>
        <taxon>Brachycera</taxon>
        <taxon>Muscomorpha</taxon>
        <taxon>Hippoboscoidea</taxon>
        <taxon>Glossinidae</taxon>
        <taxon>Glossina</taxon>
    </lineage>
</organism>
<name>A0A1A9W1U2_9MUSC</name>
<dbReference type="VEuPathDB" id="VectorBase:GBRI003277"/>
<keyword evidence="3" id="KW-1185">Reference proteome</keyword>
<keyword evidence="1" id="KW-0472">Membrane</keyword>
<feature type="transmembrane region" description="Helical" evidence="1">
    <location>
        <begin position="47"/>
        <end position="68"/>
    </location>
</feature>
<evidence type="ECO:0000313" key="2">
    <source>
        <dbReference type="EnsemblMetazoa" id="GBRI003277-PA"/>
    </source>
</evidence>